<feature type="coiled-coil region" evidence="6">
    <location>
        <begin position="101"/>
        <end position="142"/>
    </location>
</feature>
<feature type="region of interest" description="Disordered" evidence="7">
    <location>
        <begin position="148"/>
        <end position="271"/>
    </location>
</feature>
<dbReference type="FunFam" id="2.20.25.80:FF:000002">
    <property type="entry name" value="probable WRKY transcription factor 31"/>
    <property type="match status" value="1"/>
</dbReference>
<dbReference type="AlphaFoldDB" id="A0ABD1AEU1"/>
<name>A0ABD1AEU1_CARAN</name>
<evidence type="ECO:0000259" key="8">
    <source>
        <dbReference type="PROSITE" id="PS50811"/>
    </source>
</evidence>
<dbReference type="Proteomes" id="UP001558713">
    <property type="component" value="Unassembled WGS sequence"/>
</dbReference>
<feature type="compositionally biased region" description="Polar residues" evidence="7">
    <location>
        <begin position="531"/>
        <end position="540"/>
    </location>
</feature>
<protein>
    <submittedName>
        <fullName evidence="9">WRKY transcription factor 31</fullName>
    </submittedName>
</protein>
<feature type="compositionally biased region" description="Polar residues" evidence="7">
    <location>
        <begin position="207"/>
        <end position="223"/>
    </location>
</feature>
<comment type="subcellular location">
    <subcellularLocation>
        <location evidence="1">Nucleus</location>
    </subcellularLocation>
</comment>
<dbReference type="SUPFAM" id="SSF118290">
    <property type="entry name" value="WRKY DNA-binding domain"/>
    <property type="match status" value="1"/>
</dbReference>
<accession>A0ABD1AEU1</accession>
<dbReference type="EMBL" id="JBANAX010000584">
    <property type="protein sequence ID" value="KAL1201744.1"/>
    <property type="molecule type" value="Genomic_DNA"/>
</dbReference>
<keyword evidence="10" id="KW-1185">Reference proteome</keyword>
<dbReference type="Pfam" id="PF03106">
    <property type="entry name" value="WRKY"/>
    <property type="match status" value="1"/>
</dbReference>
<evidence type="ECO:0000256" key="4">
    <source>
        <dbReference type="ARBA" id="ARBA00023163"/>
    </source>
</evidence>
<organism evidence="9 10">
    <name type="scientific">Cardamine amara subsp. amara</name>
    <dbReference type="NCBI Taxonomy" id="228776"/>
    <lineage>
        <taxon>Eukaryota</taxon>
        <taxon>Viridiplantae</taxon>
        <taxon>Streptophyta</taxon>
        <taxon>Embryophyta</taxon>
        <taxon>Tracheophyta</taxon>
        <taxon>Spermatophyta</taxon>
        <taxon>Magnoliopsida</taxon>
        <taxon>eudicotyledons</taxon>
        <taxon>Gunneridae</taxon>
        <taxon>Pentapetalae</taxon>
        <taxon>rosids</taxon>
        <taxon>malvids</taxon>
        <taxon>Brassicales</taxon>
        <taxon>Brassicaceae</taxon>
        <taxon>Cardamineae</taxon>
        <taxon>Cardamine</taxon>
    </lineage>
</organism>
<evidence type="ECO:0000313" key="10">
    <source>
        <dbReference type="Proteomes" id="UP001558713"/>
    </source>
</evidence>
<dbReference type="InterPro" id="IPR044810">
    <property type="entry name" value="WRKY_plant"/>
</dbReference>
<feature type="compositionally biased region" description="Basic and acidic residues" evidence="7">
    <location>
        <begin position="193"/>
        <end position="206"/>
    </location>
</feature>
<comment type="caution">
    <text evidence="9">The sequence shown here is derived from an EMBL/GenBank/DDBJ whole genome shotgun (WGS) entry which is preliminary data.</text>
</comment>
<dbReference type="GO" id="GO:0005634">
    <property type="term" value="C:nucleus"/>
    <property type="evidence" value="ECO:0007669"/>
    <property type="project" value="UniProtKB-SubCell"/>
</dbReference>
<dbReference type="GO" id="GO:0003677">
    <property type="term" value="F:DNA binding"/>
    <property type="evidence" value="ECO:0007669"/>
    <property type="project" value="UniProtKB-KW"/>
</dbReference>
<feature type="region of interest" description="Disordered" evidence="7">
    <location>
        <begin position="519"/>
        <end position="540"/>
    </location>
</feature>
<dbReference type="PANTHER" id="PTHR31429">
    <property type="entry name" value="WRKY TRANSCRIPTION FACTOR 36-RELATED"/>
    <property type="match status" value="1"/>
</dbReference>
<dbReference type="PROSITE" id="PS50811">
    <property type="entry name" value="WRKY"/>
    <property type="match status" value="1"/>
</dbReference>
<dbReference type="InterPro" id="IPR003657">
    <property type="entry name" value="WRKY_dom"/>
</dbReference>
<gene>
    <name evidence="9" type="ORF">V5N11_006284</name>
</gene>
<dbReference type="SMART" id="SM00774">
    <property type="entry name" value="WRKY"/>
    <property type="match status" value="1"/>
</dbReference>
<feature type="domain" description="WRKY" evidence="8">
    <location>
        <begin position="293"/>
        <end position="359"/>
    </location>
</feature>
<sequence length="540" mass="58869">MFRFPVSLGGSRDEARHDQITPLDEHRVVVDEVDFFSEKRDRASRESINDEANKVHVKMENSRVEDNDRSRDVNIGLNLLTANTGSDESMVDDGLSMDMEDKRAKTENAQLQEELKKMKIENQRLREMLSQATNNFNSLQMQLVAVMRQQEQRNSSQDHLLATDGKADGRKRQEPQAMVPRQFMDLGPSSGAAEHDTEVSSEERSTMVRSGSPPSLLESSNPRENGKRLLGREESPEQSESNAWGNPNKVPKHNPSSSNNNNNINENGNGNVIDQSAAEATMRKARVSVRARSEAPMISDGCQWRKYGQKMAKGNPCPRAYYRCTMAGGCPVRKQVQRCAEDRSILITTYEGNHNHPLPPAAMAMASTTTAAASMLLSGSMSSQDGLMNPTNLLARAILPCSSSMATISASAPFPTITLDLTNSSNGTNPNMTTNNPLMQFAQRPGFNQAGLPQVVGQALYYNQQQSKFSGLQLPAQPLQIPNTSSVAESVSAASAAIASDPNFAAALAAAITSIMNGSSHQNNNINNNNVATSNGDNRQ</sequence>
<evidence type="ECO:0000256" key="3">
    <source>
        <dbReference type="ARBA" id="ARBA00023125"/>
    </source>
</evidence>
<keyword evidence="4" id="KW-0804">Transcription</keyword>
<evidence type="ECO:0000256" key="7">
    <source>
        <dbReference type="SAM" id="MobiDB-lite"/>
    </source>
</evidence>
<evidence type="ECO:0000256" key="6">
    <source>
        <dbReference type="SAM" id="Coils"/>
    </source>
</evidence>
<keyword evidence="2" id="KW-0805">Transcription regulation</keyword>
<keyword evidence="5" id="KW-0539">Nucleus</keyword>
<keyword evidence="6" id="KW-0175">Coiled coil</keyword>
<proteinExistence type="predicted"/>
<reference evidence="9 10" key="1">
    <citation type="submission" date="2024-04" db="EMBL/GenBank/DDBJ databases">
        <title>Genome assembly C_amara_ONT_v2.</title>
        <authorList>
            <person name="Yant L."/>
            <person name="Moore C."/>
            <person name="Slenker M."/>
        </authorList>
    </citation>
    <scope>NUCLEOTIDE SEQUENCE [LARGE SCALE GENOMIC DNA]</scope>
    <source>
        <tissue evidence="9">Leaf</tissue>
    </source>
</reference>
<dbReference type="InterPro" id="IPR036576">
    <property type="entry name" value="WRKY_dom_sf"/>
</dbReference>
<dbReference type="PANTHER" id="PTHR31429:SF106">
    <property type="entry name" value="WRKY TRANSCRIPTION FACTOR 31-RELATED"/>
    <property type="match status" value="1"/>
</dbReference>
<keyword evidence="3" id="KW-0238">DNA-binding</keyword>
<evidence type="ECO:0000256" key="2">
    <source>
        <dbReference type="ARBA" id="ARBA00023015"/>
    </source>
</evidence>
<feature type="compositionally biased region" description="Low complexity" evidence="7">
    <location>
        <begin position="246"/>
        <end position="271"/>
    </location>
</feature>
<feature type="compositionally biased region" description="Basic and acidic residues" evidence="7">
    <location>
        <begin position="165"/>
        <end position="174"/>
    </location>
</feature>
<evidence type="ECO:0000256" key="1">
    <source>
        <dbReference type="ARBA" id="ARBA00004123"/>
    </source>
</evidence>
<dbReference type="Gene3D" id="2.20.25.80">
    <property type="entry name" value="WRKY domain"/>
    <property type="match status" value="1"/>
</dbReference>
<feature type="compositionally biased region" description="Basic and acidic residues" evidence="7">
    <location>
        <begin position="224"/>
        <end position="235"/>
    </location>
</feature>
<evidence type="ECO:0000256" key="5">
    <source>
        <dbReference type="ARBA" id="ARBA00023242"/>
    </source>
</evidence>
<evidence type="ECO:0000313" key="9">
    <source>
        <dbReference type="EMBL" id="KAL1201744.1"/>
    </source>
</evidence>